<reference evidence="2 5" key="2">
    <citation type="journal article" date="2024" name="Int. J. Syst. Evol. Microbiol.">
        <title>Lacrimispora brassicae sp. nov. isolated from fermented cabbage, and proposal of Clostridium indicum Gundawar et al. 2019 and Clostridium methoxybenzovorans Mechichi et al. 1999 as heterotypic synonyms of Lacrimispora amygdalina (Parshina et al. 2003) Haas and Blanchard 2020 and Lacrimispora indolis (McClung and McCoy 1957) Haas and Blanchard 2020, respectively.</title>
        <authorList>
            <person name="Kobayashi H."/>
            <person name="Tanizawa Y."/>
            <person name="Sakamoto M."/>
            <person name="Ohkuma M."/>
            <person name="Tohno M."/>
        </authorList>
    </citation>
    <scope>NUCLEOTIDE SEQUENCE [LARGE SCALE GENOMIC DNA]</scope>
    <source>
        <strain evidence="2 5">DSM 12857</strain>
    </source>
</reference>
<dbReference type="InterPro" id="IPR013216">
    <property type="entry name" value="Methyltransf_11"/>
</dbReference>
<comment type="caution">
    <text evidence="3">The sequence shown here is derived from an EMBL/GenBank/DDBJ whole genome shotgun (WGS) entry which is preliminary data.</text>
</comment>
<evidence type="ECO:0000313" key="4">
    <source>
        <dbReference type="Proteomes" id="UP000260680"/>
    </source>
</evidence>
<dbReference type="PANTHER" id="PTHR43591">
    <property type="entry name" value="METHYLTRANSFERASE"/>
    <property type="match status" value="1"/>
</dbReference>
<evidence type="ECO:0000313" key="3">
    <source>
        <dbReference type="EMBL" id="RFZ79650.1"/>
    </source>
</evidence>
<reference evidence="3 4" key="1">
    <citation type="submission" date="2018-07" db="EMBL/GenBank/DDBJ databases">
        <title>New species, Clostridium PI-S10-A1B.</title>
        <authorList>
            <person name="Krishna G."/>
            <person name="Summeta K."/>
            <person name="Shikha S."/>
            <person name="Prabhu P.B."/>
            <person name="Suresh K."/>
        </authorList>
    </citation>
    <scope>NUCLEOTIDE SEQUENCE [LARGE SCALE GENOMIC DNA]</scope>
    <source>
        <strain evidence="3 4">PI-S10-A1B</strain>
    </source>
</reference>
<evidence type="ECO:0000259" key="1">
    <source>
        <dbReference type="Pfam" id="PF08241"/>
    </source>
</evidence>
<dbReference type="Proteomes" id="UP001419084">
    <property type="component" value="Unassembled WGS sequence"/>
</dbReference>
<dbReference type="InterPro" id="IPR029063">
    <property type="entry name" value="SAM-dependent_MTases_sf"/>
</dbReference>
<dbReference type="CDD" id="cd02440">
    <property type="entry name" value="AdoMet_MTases"/>
    <property type="match status" value="1"/>
</dbReference>
<evidence type="ECO:0000313" key="5">
    <source>
        <dbReference type="Proteomes" id="UP001419084"/>
    </source>
</evidence>
<dbReference type="GO" id="GO:0032259">
    <property type="term" value="P:methylation"/>
    <property type="evidence" value="ECO:0007669"/>
    <property type="project" value="UniProtKB-KW"/>
</dbReference>
<dbReference type="Gene3D" id="3.40.50.150">
    <property type="entry name" value="Vaccinia Virus protein VP39"/>
    <property type="match status" value="1"/>
</dbReference>
<dbReference type="Proteomes" id="UP000260680">
    <property type="component" value="Unassembled WGS sequence"/>
</dbReference>
<dbReference type="OrthoDB" id="9808140at2"/>
<protein>
    <submittedName>
        <fullName evidence="2 3">SAM-dependent methyltransferase</fullName>
    </submittedName>
</protein>
<evidence type="ECO:0000313" key="2">
    <source>
        <dbReference type="EMBL" id="GLB33078.1"/>
    </source>
</evidence>
<accession>A0A3E2NFI8</accession>
<dbReference type="EMBL" id="QOHO01000020">
    <property type="protein sequence ID" value="RFZ79650.1"/>
    <property type="molecule type" value="Genomic_DNA"/>
</dbReference>
<keyword evidence="5" id="KW-1185">Reference proteome</keyword>
<dbReference type="PANTHER" id="PTHR43591:SF110">
    <property type="entry name" value="RHODANESE DOMAIN-CONTAINING PROTEIN"/>
    <property type="match status" value="1"/>
</dbReference>
<proteinExistence type="predicted"/>
<dbReference type="SUPFAM" id="SSF53335">
    <property type="entry name" value="S-adenosyl-L-methionine-dependent methyltransferases"/>
    <property type="match status" value="1"/>
</dbReference>
<dbReference type="EMBL" id="BRPJ01000102">
    <property type="protein sequence ID" value="GLB33078.1"/>
    <property type="molecule type" value="Genomic_DNA"/>
</dbReference>
<feature type="domain" description="Methyltransferase type 11" evidence="1">
    <location>
        <begin position="46"/>
        <end position="138"/>
    </location>
</feature>
<dbReference type="GO" id="GO:0008757">
    <property type="term" value="F:S-adenosylmethionine-dependent methyltransferase activity"/>
    <property type="evidence" value="ECO:0007669"/>
    <property type="project" value="InterPro"/>
</dbReference>
<dbReference type="AlphaFoldDB" id="A0A3E2NFI8"/>
<dbReference type="Pfam" id="PF08241">
    <property type="entry name" value="Methyltransf_11"/>
    <property type="match status" value="1"/>
</dbReference>
<sequence>MKDQANKTFWQRVSGVYGLFMAKDRKMYEEISREIGADLDKSMTVLELACGTGQLSFLISQSVGFLEATDFSENMIHTAQRKQAPENLRFSVQDATDLQFEPEVFDGVVIANALHIMPAPEKALSEIYRVLKPGGFLFAPTFVAAKGKNGYLSTRILNLLGFHTFHSWDDKSLTAFVAENGFEPAAVRMIHTGFLPLCCLKARKQPEIIN</sequence>
<dbReference type="RefSeq" id="WP_117416303.1">
    <property type="nucleotide sequence ID" value="NZ_BRPJ01000102.1"/>
</dbReference>
<name>A0A3E2NFI8_9FIRM</name>
<gene>
    <name evidence="3" type="ORF">DS742_07125</name>
    <name evidence="2" type="ORF">LAD12857_50010</name>
</gene>
<organism evidence="3 4">
    <name type="scientific">Lacrimispora amygdalina</name>
    <dbReference type="NCBI Taxonomy" id="253257"/>
    <lineage>
        <taxon>Bacteria</taxon>
        <taxon>Bacillati</taxon>
        <taxon>Bacillota</taxon>
        <taxon>Clostridia</taxon>
        <taxon>Lachnospirales</taxon>
        <taxon>Lachnospiraceae</taxon>
        <taxon>Lacrimispora</taxon>
    </lineage>
</organism>
<keyword evidence="3" id="KW-0808">Transferase</keyword>
<keyword evidence="3" id="KW-0489">Methyltransferase</keyword>